<feature type="compositionally biased region" description="Low complexity" evidence="1">
    <location>
        <begin position="108"/>
        <end position="118"/>
    </location>
</feature>
<feature type="region of interest" description="Disordered" evidence="1">
    <location>
        <begin position="1"/>
        <end position="21"/>
    </location>
</feature>
<evidence type="ECO:0000256" key="2">
    <source>
        <dbReference type="SAM" id="Phobius"/>
    </source>
</evidence>
<gene>
    <name evidence="3" type="ORF">BGZ96_003589</name>
</gene>
<feature type="compositionally biased region" description="Basic and acidic residues" evidence="1">
    <location>
        <begin position="1"/>
        <end position="10"/>
    </location>
</feature>
<keyword evidence="4" id="KW-1185">Reference proteome</keyword>
<dbReference type="EMBL" id="JAAAIM010001789">
    <property type="protein sequence ID" value="KAG0275824.1"/>
    <property type="molecule type" value="Genomic_DNA"/>
</dbReference>
<feature type="compositionally biased region" description="Basic and acidic residues" evidence="1">
    <location>
        <begin position="146"/>
        <end position="156"/>
    </location>
</feature>
<sequence length="156" mass="17727">QNQDLNERRRSSSASWAYGENGGPWSPWSRWRVVLKLLYAVVVPAVIIYLLKNMDEPVASRHRQYQQDNQYFRHSELEGGGGRVSLWGHHRMTGVPSPLPVEPGVGSWWHHSSSSAGSDNSVEQHHHQCAGGDEPWTQKKGYWFSDGDRHGQQPNC</sequence>
<feature type="non-terminal residue" evidence="3">
    <location>
        <position position="1"/>
    </location>
</feature>
<keyword evidence="2" id="KW-0812">Transmembrane</keyword>
<evidence type="ECO:0000313" key="4">
    <source>
        <dbReference type="Proteomes" id="UP001194696"/>
    </source>
</evidence>
<accession>A0ABQ7JIZ6</accession>
<reference evidence="3 4" key="1">
    <citation type="journal article" date="2020" name="Fungal Divers.">
        <title>Resolving the Mortierellaceae phylogeny through synthesis of multi-gene phylogenetics and phylogenomics.</title>
        <authorList>
            <person name="Vandepol N."/>
            <person name="Liber J."/>
            <person name="Desiro A."/>
            <person name="Na H."/>
            <person name="Kennedy M."/>
            <person name="Barry K."/>
            <person name="Grigoriev I.V."/>
            <person name="Miller A.N."/>
            <person name="O'Donnell K."/>
            <person name="Stajich J.E."/>
            <person name="Bonito G."/>
        </authorList>
    </citation>
    <scope>NUCLEOTIDE SEQUENCE [LARGE SCALE GENOMIC DNA]</scope>
    <source>
        <strain evidence="3 4">AD045</strain>
    </source>
</reference>
<comment type="caution">
    <text evidence="3">The sequence shown here is derived from an EMBL/GenBank/DDBJ whole genome shotgun (WGS) entry which is preliminary data.</text>
</comment>
<keyword evidence="2" id="KW-1133">Transmembrane helix</keyword>
<keyword evidence="2" id="KW-0472">Membrane</keyword>
<name>A0ABQ7JIZ6_9FUNG</name>
<feature type="transmembrane region" description="Helical" evidence="2">
    <location>
        <begin position="33"/>
        <end position="51"/>
    </location>
</feature>
<proteinExistence type="predicted"/>
<feature type="region of interest" description="Disordered" evidence="1">
    <location>
        <begin position="108"/>
        <end position="156"/>
    </location>
</feature>
<protein>
    <submittedName>
        <fullName evidence="3">Uncharacterized protein</fullName>
    </submittedName>
</protein>
<evidence type="ECO:0000313" key="3">
    <source>
        <dbReference type="EMBL" id="KAG0275824.1"/>
    </source>
</evidence>
<organism evidence="3 4">
    <name type="scientific">Linnemannia gamsii</name>
    <dbReference type="NCBI Taxonomy" id="64522"/>
    <lineage>
        <taxon>Eukaryota</taxon>
        <taxon>Fungi</taxon>
        <taxon>Fungi incertae sedis</taxon>
        <taxon>Mucoromycota</taxon>
        <taxon>Mortierellomycotina</taxon>
        <taxon>Mortierellomycetes</taxon>
        <taxon>Mortierellales</taxon>
        <taxon>Mortierellaceae</taxon>
        <taxon>Linnemannia</taxon>
    </lineage>
</organism>
<dbReference type="Proteomes" id="UP001194696">
    <property type="component" value="Unassembled WGS sequence"/>
</dbReference>
<evidence type="ECO:0000256" key="1">
    <source>
        <dbReference type="SAM" id="MobiDB-lite"/>
    </source>
</evidence>